<keyword evidence="6 11" id="KW-0812">Transmembrane</keyword>
<evidence type="ECO:0000256" key="6">
    <source>
        <dbReference type="ARBA" id="ARBA00022692"/>
    </source>
</evidence>
<dbReference type="Gene3D" id="3.40.720.10">
    <property type="entry name" value="Alkaline Phosphatase, subunit A"/>
    <property type="match status" value="1"/>
</dbReference>
<dbReference type="PANTHER" id="PTHR23071">
    <property type="entry name" value="PHOSPHATIDYLINOSITOL GLYCAN"/>
    <property type="match status" value="1"/>
</dbReference>
<evidence type="ECO:0000256" key="1">
    <source>
        <dbReference type="ARBA" id="ARBA00004477"/>
    </source>
</evidence>
<evidence type="ECO:0000259" key="12">
    <source>
        <dbReference type="Pfam" id="PF19316"/>
    </source>
</evidence>
<dbReference type="SUPFAM" id="SSF53649">
    <property type="entry name" value="Alkaline phosphatase-like"/>
    <property type="match status" value="1"/>
</dbReference>
<feature type="transmembrane region" description="Helical" evidence="11">
    <location>
        <begin position="521"/>
        <end position="542"/>
    </location>
</feature>
<feature type="transmembrane region" description="Helical" evidence="11">
    <location>
        <begin position="548"/>
        <end position="568"/>
    </location>
</feature>
<feature type="transmembrane region" description="Helical" evidence="11">
    <location>
        <begin position="942"/>
        <end position="963"/>
    </location>
</feature>
<dbReference type="UniPathway" id="UPA00196"/>
<feature type="transmembrane region" description="Helical" evidence="11">
    <location>
        <begin position="780"/>
        <end position="813"/>
    </location>
</feature>
<dbReference type="CDD" id="cd16023">
    <property type="entry name" value="GPI_EPT_3"/>
    <property type="match status" value="1"/>
</dbReference>
<organism evidence="13 14">
    <name type="scientific">Schizopora paradoxa</name>
    <dbReference type="NCBI Taxonomy" id="27342"/>
    <lineage>
        <taxon>Eukaryota</taxon>
        <taxon>Fungi</taxon>
        <taxon>Dikarya</taxon>
        <taxon>Basidiomycota</taxon>
        <taxon>Agaricomycotina</taxon>
        <taxon>Agaricomycetes</taxon>
        <taxon>Hymenochaetales</taxon>
        <taxon>Schizoporaceae</taxon>
        <taxon>Schizopora</taxon>
    </lineage>
</organism>
<feature type="transmembrane region" description="Helical" evidence="11">
    <location>
        <begin position="491"/>
        <end position="509"/>
    </location>
</feature>
<evidence type="ECO:0000256" key="5">
    <source>
        <dbReference type="ARBA" id="ARBA00022679"/>
    </source>
</evidence>
<keyword evidence="4" id="KW-0337">GPI-anchor biosynthesis</keyword>
<dbReference type="InterPro" id="IPR045687">
    <property type="entry name" value="PIGG/GPI7_C"/>
</dbReference>
<dbReference type="Pfam" id="PF01663">
    <property type="entry name" value="Phosphodiest"/>
    <property type="match status" value="1"/>
</dbReference>
<evidence type="ECO:0000313" key="13">
    <source>
        <dbReference type="EMBL" id="KLO04873.1"/>
    </source>
</evidence>
<feature type="transmembrane region" description="Helical" evidence="11">
    <location>
        <begin position="599"/>
        <end position="618"/>
    </location>
</feature>
<protein>
    <recommendedName>
        <fullName evidence="12">GPI ethanolamine phosphate transferase 2 C-terminal domain-containing protein</fullName>
    </recommendedName>
</protein>
<feature type="transmembrane region" description="Helical" evidence="11">
    <location>
        <begin position="639"/>
        <end position="663"/>
    </location>
</feature>
<dbReference type="Pfam" id="PF19316">
    <property type="entry name" value="PIGO_PIGG"/>
    <property type="match status" value="1"/>
</dbReference>
<evidence type="ECO:0000256" key="2">
    <source>
        <dbReference type="ARBA" id="ARBA00004687"/>
    </source>
</evidence>
<dbReference type="PANTHER" id="PTHR23071:SF1">
    <property type="entry name" value="GPI ETHANOLAMINE PHOSPHATE TRANSFERASE 3"/>
    <property type="match status" value="1"/>
</dbReference>
<evidence type="ECO:0000256" key="8">
    <source>
        <dbReference type="ARBA" id="ARBA00022989"/>
    </source>
</evidence>
<dbReference type="GO" id="GO:0051377">
    <property type="term" value="F:mannose-ethanolamine phosphotransferase activity"/>
    <property type="evidence" value="ECO:0007669"/>
    <property type="project" value="InterPro"/>
</dbReference>
<dbReference type="FunCoup" id="A0A0H2R5W9">
    <property type="interactions" value="152"/>
</dbReference>
<dbReference type="InterPro" id="IPR037675">
    <property type="entry name" value="PIG-O_N"/>
</dbReference>
<evidence type="ECO:0000256" key="10">
    <source>
        <dbReference type="ARBA" id="ARBA00023180"/>
    </source>
</evidence>
<feature type="domain" description="GPI ethanolamine phosphate transferase 2 C-terminal" evidence="12">
    <location>
        <begin position="859"/>
        <end position="983"/>
    </location>
</feature>
<gene>
    <name evidence="13" type="ORF">SCHPADRAFT_1003159</name>
</gene>
<evidence type="ECO:0000313" key="14">
    <source>
        <dbReference type="Proteomes" id="UP000053477"/>
    </source>
</evidence>
<keyword evidence="14" id="KW-1185">Reference proteome</keyword>
<keyword evidence="5" id="KW-0808">Transferase</keyword>
<feature type="transmembrane region" description="Helical" evidence="11">
    <location>
        <begin position="898"/>
        <end position="921"/>
    </location>
</feature>
<evidence type="ECO:0000256" key="3">
    <source>
        <dbReference type="ARBA" id="ARBA00008695"/>
    </source>
</evidence>
<keyword evidence="9 11" id="KW-0472">Membrane</keyword>
<dbReference type="Proteomes" id="UP000053477">
    <property type="component" value="Unassembled WGS sequence"/>
</dbReference>
<keyword evidence="8 11" id="KW-1133">Transmembrane helix</keyword>
<keyword evidence="7" id="KW-0256">Endoplasmic reticulum</keyword>
<comment type="subcellular location">
    <subcellularLocation>
        <location evidence="1">Endoplasmic reticulum membrane</location>
        <topology evidence="1">Multi-pass membrane protein</topology>
    </subcellularLocation>
</comment>
<feature type="transmembrane region" description="Helical" evidence="11">
    <location>
        <begin position="450"/>
        <end position="471"/>
    </location>
</feature>
<dbReference type="InterPro" id="IPR039524">
    <property type="entry name" value="PIGO/GPI13"/>
</dbReference>
<comment type="pathway">
    <text evidence="2">Glycolipid biosynthesis; glycosylphosphatidylinositol-anchor biosynthesis.</text>
</comment>
<proteinExistence type="inferred from homology"/>
<evidence type="ECO:0000256" key="9">
    <source>
        <dbReference type="ARBA" id="ARBA00023136"/>
    </source>
</evidence>
<reference evidence="13 14" key="1">
    <citation type="submission" date="2015-04" db="EMBL/GenBank/DDBJ databases">
        <title>Complete genome sequence of Schizopora paradoxa KUC8140, a cosmopolitan wood degrader in East Asia.</title>
        <authorList>
            <consortium name="DOE Joint Genome Institute"/>
            <person name="Min B."/>
            <person name="Park H."/>
            <person name="Jang Y."/>
            <person name="Kim J.-J."/>
            <person name="Kim K.H."/>
            <person name="Pangilinan J."/>
            <person name="Lipzen A."/>
            <person name="Riley R."/>
            <person name="Grigoriev I.V."/>
            <person name="Spatafora J.W."/>
            <person name="Choi I.-G."/>
        </authorList>
    </citation>
    <scope>NUCLEOTIDE SEQUENCE [LARGE SCALE GENOMIC DNA]</scope>
    <source>
        <strain evidence="13 14">KUC8140</strain>
    </source>
</reference>
<comment type="similarity">
    <text evidence="3">Belongs to the PIGG/PIGN/PIGO family. PIGO subfamily.</text>
</comment>
<dbReference type="OrthoDB" id="272139at2759"/>
<dbReference type="STRING" id="27342.A0A0H2R5W9"/>
<dbReference type="GO" id="GO:0005789">
    <property type="term" value="C:endoplasmic reticulum membrane"/>
    <property type="evidence" value="ECO:0007669"/>
    <property type="project" value="UniProtKB-SubCell"/>
</dbReference>
<accession>A0A0H2R5W9</accession>
<feature type="transmembrane region" description="Helical" evidence="11">
    <location>
        <begin position="978"/>
        <end position="1000"/>
    </location>
</feature>
<feature type="transmembrane region" description="Helical" evidence="11">
    <location>
        <begin position="575"/>
        <end position="593"/>
    </location>
</feature>
<name>A0A0H2R5W9_9AGAM</name>
<keyword evidence="10" id="KW-0325">Glycoprotein</keyword>
<dbReference type="InterPro" id="IPR002591">
    <property type="entry name" value="Phosphodiest/P_Trfase"/>
</dbReference>
<dbReference type="AlphaFoldDB" id="A0A0H2R5W9"/>
<feature type="transmembrane region" description="Helical" evidence="11">
    <location>
        <begin position="851"/>
        <end position="869"/>
    </location>
</feature>
<dbReference type="InParanoid" id="A0A0H2R5W9"/>
<evidence type="ECO:0000256" key="4">
    <source>
        <dbReference type="ARBA" id="ARBA00022502"/>
    </source>
</evidence>
<feature type="transmembrane region" description="Helical" evidence="11">
    <location>
        <begin position="15"/>
        <end position="35"/>
    </location>
</feature>
<dbReference type="InterPro" id="IPR017850">
    <property type="entry name" value="Alkaline_phosphatase_core_sf"/>
</dbReference>
<sequence length="1027" mass="113601">MPSWLSWNWRPRGTALAVSILTWIFFLHGAGIYLFTRGFLLTRMSLADITTCPDNSCTLPPTHERLVFLIIDALRFDFVSPDPPHPISPFHHSILTLPQELTRRDPSRSFIFNAYSDPPTTTMQRIKGITTGSLPTFIDFSANLGAVSIDEDSIINQLNRSGKRCAFMGDDTWMSVFPTLFSSNMTFPYDSFNVEDLHTVDEGVIRHMFPLLEDETRPWDCIVGHFLGVDHVGHRVGPDHPAMKEKLAQMDIVLRKVVELLENDTLLVVLGDHGMDLKGDHGGDDIYETSSAMWIYSKGRSLRSGFEETRIPAPLTPNTTYPGASSSFRWIQQIDIVPTISLLLGLPIPFNNLGTVIPEVFDRYIYENGQFLFALDEALKLNVQQMMGYLDAYHQGPSGHELDSVWYTLQASWAATKMPGENGSLDTTSRYFFTRFALETCRSLWAQFNVVLMSVGLVVLAIGTFTSFIVYGRLGDVLDWEKWAGKRAGKISQYFIAGSALGLVFYVPFHRIEPGINIFDTIFMFSSIASCVALILNTTFTIRLSPSVFNEIPVVLILHAISFFSNSFTFWEDRLVPFFLITSLVPSVRTGIISPDKRLGARILAFSALFAVCVRLMAMSTVCREEQQPYCHVSFYASYSLPSPPLTVLALAFPISMLLPTAIRRFLAISASDKGLVPSFLDYVVRPALVSGNVCWLLEWLETSEILVGEWASLLRPARTVNARSTVGGLLIVASSLWWLNCLCVEVRVRKPDESSSDAKDERPKATVVVNTNSYGAPYILFWSIGLGLVYVTMQMTGQVVLGLATLALFCYIEVCDSVRDVVELVSAFSKSNLSAALDAQTQKGDKQRPFTFGQVGTLALLGLHTFFATGHQATLSSLQWKAAFLLTPGLSYPSSPILVILNTFGPFFLFSLAAPLLAVWQLAPSPAPSSRSDALGGSVRACVGVGLYLSGLLFTSAAGAAWLRRHLMVWKVFAPRYMFAALGLLVADVGALLAVVVGVHRSSEKIARLLRGMGVQQQQRQSGKAI</sequence>
<dbReference type="EMBL" id="KQ086412">
    <property type="protein sequence ID" value="KLO04873.1"/>
    <property type="molecule type" value="Genomic_DNA"/>
</dbReference>
<evidence type="ECO:0000256" key="11">
    <source>
        <dbReference type="SAM" id="Phobius"/>
    </source>
</evidence>
<dbReference type="GO" id="GO:0006506">
    <property type="term" value="P:GPI anchor biosynthetic process"/>
    <property type="evidence" value="ECO:0007669"/>
    <property type="project" value="UniProtKB-UniPathway"/>
</dbReference>
<evidence type="ECO:0000256" key="7">
    <source>
        <dbReference type="ARBA" id="ARBA00022824"/>
    </source>
</evidence>